<keyword evidence="3" id="KW-1185">Reference proteome</keyword>
<accession>A0A7J7EI91</accession>
<keyword evidence="1" id="KW-1133">Transmembrane helix</keyword>
<feature type="non-terminal residue" evidence="2">
    <location>
        <position position="1"/>
    </location>
</feature>
<evidence type="ECO:0000256" key="1">
    <source>
        <dbReference type="SAM" id="Phobius"/>
    </source>
</evidence>
<dbReference type="Proteomes" id="UP000551758">
    <property type="component" value="Unassembled WGS sequence"/>
</dbReference>
<gene>
    <name evidence="2" type="ORF">HPG69_012684</name>
</gene>
<dbReference type="AlphaFoldDB" id="A0A7J7EI91"/>
<organism evidence="2 3">
    <name type="scientific">Diceros bicornis minor</name>
    <name type="common">South-central black rhinoceros</name>
    <dbReference type="NCBI Taxonomy" id="77932"/>
    <lineage>
        <taxon>Eukaryota</taxon>
        <taxon>Metazoa</taxon>
        <taxon>Chordata</taxon>
        <taxon>Craniata</taxon>
        <taxon>Vertebrata</taxon>
        <taxon>Euteleostomi</taxon>
        <taxon>Mammalia</taxon>
        <taxon>Eutheria</taxon>
        <taxon>Laurasiatheria</taxon>
        <taxon>Perissodactyla</taxon>
        <taxon>Rhinocerotidae</taxon>
        <taxon>Diceros</taxon>
    </lineage>
</organism>
<keyword evidence="1" id="KW-0472">Membrane</keyword>
<evidence type="ECO:0000313" key="2">
    <source>
        <dbReference type="EMBL" id="KAF5915520.1"/>
    </source>
</evidence>
<protein>
    <submittedName>
        <fullName evidence="2">Uncharacterized protein</fullName>
    </submittedName>
</protein>
<proteinExistence type="predicted"/>
<reference evidence="2 3" key="1">
    <citation type="journal article" date="2020" name="Mol. Biol. Evol.">
        <title>Interspecific Gene Flow and the Evolution of Specialization in Black and White Rhinoceros.</title>
        <authorList>
            <person name="Moodley Y."/>
            <person name="Westbury M.V."/>
            <person name="Russo I.M."/>
            <person name="Gopalakrishnan S."/>
            <person name="Rakotoarivelo A."/>
            <person name="Olsen R.A."/>
            <person name="Prost S."/>
            <person name="Tunstall T."/>
            <person name="Ryder O.A."/>
            <person name="Dalen L."/>
            <person name="Bruford M.W."/>
        </authorList>
    </citation>
    <scope>NUCLEOTIDE SEQUENCE [LARGE SCALE GENOMIC DNA]</scope>
    <source>
        <strain evidence="2">SBR-YM</strain>
        <tissue evidence="2">Skin</tissue>
    </source>
</reference>
<name>A0A7J7EI91_DICBM</name>
<comment type="caution">
    <text evidence="2">The sequence shown here is derived from an EMBL/GenBank/DDBJ whole genome shotgun (WGS) entry which is preliminary data.</text>
</comment>
<sequence length="67" mass="7313">MAEAWWSGPSPSLPFPSQSHLFWPPAPLRELLLDFFLVIVVAIVVAVIWRKCSGSDSAQDSGVSLMA</sequence>
<dbReference type="EMBL" id="JACDTQ010002860">
    <property type="protein sequence ID" value="KAF5915520.1"/>
    <property type="molecule type" value="Genomic_DNA"/>
</dbReference>
<evidence type="ECO:0000313" key="3">
    <source>
        <dbReference type="Proteomes" id="UP000551758"/>
    </source>
</evidence>
<keyword evidence="1" id="KW-0812">Transmembrane</keyword>
<feature type="transmembrane region" description="Helical" evidence="1">
    <location>
        <begin position="31"/>
        <end position="49"/>
    </location>
</feature>